<comment type="caution">
    <text evidence="3">The sequence shown here is derived from an EMBL/GenBank/DDBJ whole genome shotgun (WGS) entry which is preliminary data.</text>
</comment>
<dbReference type="Pfam" id="PF00550">
    <property type="entry name" value="PP-binding"/>
    <property type="match status" value="1"/>
</dbReference>
<accession>A0ABT1JF97</accession>
<protein>
    <submittedName>
        <fullName evidence="3">Amino acid adenylation domain-containing protein</fullName>
    </submittedName>
</protein>
<feature type="domain" description="Carrier" evidence="2">
    <location>
        <begin position="553"/>
        <end position="628"/>
    </location>
</feature>
<dbReference type="Gene3D" id="3.40.50.12780">
    <property type="entry name" value="N-terminal domain of ligase-like"/>
    <property type="match status" value="1"/>
</dbReference>
<dbReference type="InterPro" id="IPR036736">
    <property type="entry name" value="ACP-like_sf"/>
</dbReference>
<dbReference type="InterPro" id="IPR045851">
    <property type="entry name" value="AMP-bd_C_sf"/>
</dbReference>
<dbReference type="Gene3D" id="1.10.1200.10">
    <property type="entry name" value="ACP-like"/>
    <property type="match status" value="1"/>
</dbReference>
<dbReference type="InterPro" id="IPR009081">
    <property type="entry name" value="PP-bd_ACP"/>
</dbReference>
<dbReference type="SUPFAM" id="SSF56801">
    <property type="entry name" value="Acetyl-CoA synthetase-like"/>
    <property type="match status" value="1"/>
</dbReference>
<organism evidence="3 4">
    <name type="scientific">Actinoalloteichus caeruleus DSM 43889</name>
    <dbReference type="NCBI Taxonomy" id="1120930"/>
    <lineage>
        <taxon>Bacteria</taxon>
        <taxon>Bacillati</taxon>
        <taxon>Actinomycetota</taxon>
        <taxon>Actinomycetes</taxon>
        <taxon>Pseudonocardiales</taxon>
        <taxon>Pseudonocardiaceae</taxon>
        <taxon>Actinoalloteichus</taxon>
        <taxon>Actinoalloteichus cyanogriseus</taxon>
    </lineage>
</organism>
<dbReference type="PROSITE" id="PS00455">
    <property type="entry name" value="AMP_BINDING"/>
    <property type="match status" value="1"/>
</dbReference>
<evidence type="ECO:0000259" key="2">
    <source>
        <dbReference type="PROSITE" id="PS50075"/>
    </source>
</evidence>
<dbReference type="NCBIfam" id="TIGR01733">
    <property type="entry name" value="AA-adenyl-dom"/>
    <property type="match status" value="1"/>
</dbReference>
<dbReference type="CDD" id="cd05930">
    <property type="entry name" value="A_NRPS"/>
    <property type="match status" value="1"/>
</dbReference>
<dbReference type="InterPro" id="IPR042099">
    <property type="entry name" value="ANL_N_sf"/>
</dbReference>
<dbReference type="PANTHER" id="PTHR45527">
    <property type="entry name" value="NONRIBOSOMAL PEPTIDE SYNTHETASE"/>
    <property type="match status" value="1"/>
</dbReference>
<name>A0ABT1JF97_ACTCY</name>
<dbReference type="SUPFAM" id="SSF47336">
    <property type="entry name" value="ACP-like"/>
    <property type="match status" value="1"/>
</dbReference>
<keyword evidence="4" id="KW-1185">Reference proteome</keyword>
<feature type="region of interest" description="Disordered" evidence="1">
    <location>
        <begin position="151"/>
        <end position="173"/>
    </location>
</feature>
<proteinExistence type="predicted"/>
<dbReference type="PANTHER" id="PTHR45527:SF1">
    <property type="entry name" value="FATTY ACID SYNTHASE"/>
    <property type="match status" value="1"/>
</dbReference>
<sequence length="639" mass="67459">MTEIDPPSGLAPSTAGRHRARACLPVHEEVRARARSAPRARAVLGDSHVLTYQQLDEAADDLADRLRDVGVVEGAAVAVRMPGGAAQAVASLGALRAGGHLVWLGVGELGTRGRHVLTQTDPVCLLRTTSAPGEPDELVRWYREELGRPVLDVHPPRGRSGSRDPGPTRRGRDVPLDLTAYVAHTSGSTGVPKGVAQDHRSLLEIANWLVEEFDLGPGSRVAQWAAPDHDPSLCETFAALIAGATLCPVPPSVRVDPERLLDWLTVRRVTFLQTVPSVARELLRLITRHGRRPPPTLRALLLMGEALPGNLARELRAVLPTTRLANVYGPTETIAATWHEVTGNEGQRVPIGRPIPGREVLVVDEQDLPCPVGVAGEIVVRGRCVAKGYLGDEGASAAFAPLAGTDAAPPTTRCYRTGDRGRRRPDGLLEFLGRRDDQVKVAGVRVEPAELEADLASHESVLECAVVPAVDADGLVGRLVAHVVTGPAGAEATSEGTPAVWRAHLRRVRVGPTGPLEFVTRAGPLPRTVAGKVDRRALIAAGPTAPPGPTTEPPPDQAEGHVLAVVSDVLGVPRVEPDVSFFAQGGSPPLLLRVLVGVRGRFDVEVTLQDLLANPTPAGMAALVGAAVRNRPQPGPSAG</sequence>
<dbReference type="PROSITE" id="PS50075">
    <property type="entry name" value="CARRIER"/>
    <property type="match status" value="1"/>
</dbReference>
<dbReference type="InterPro" id="IPR020845">
    <property type="entry name" value="AMP-binding_CS"/>
</dbReference>
<dbReference type="Proteomes" id="UP000791080">
    <property type="component" value="Unassembled WGS sequence"/>
</dbReference>
<gene>
    <name evidence="3" type="ORF">G443_001081</name>
</gene>
<evidence type="ECO:0000256" key="1">
    <source>
        <dbReference type="SAM" id="MobiDB-lite"/>
    </source>
</evidence>
<dbReference type="InterPro" id="IPR010071">
    <property type="entry name" value="AA_adenyl_dom"/>
</dbReference>
<dbReference type="EMBL" id="AUBJ02000001">
    <property type="protein sequence ID" value="MCP2330811.1"/>
    <property type="molecule type" value="Genomic_DNA"/>
</dbReference>
<dbReference type="InterPro" id="IPR000873">
    <property type="entry name" value="AMP-dep_synth/lig_dom"/>
</dbReference>
<evidence type="ECO:0000313" key="3">
    <source>
        <dbReference type="EMBL" id="MCP2330811.1"/>
    </source>
</evidence>
<dbReference type="Pfam" id="PF00501">
    <property type="entry name" value="AMP-binding"/>
    <property type="match status" value="1"/>
</dbReference>
<dbReference type="Gene3D" id="3.30.300.30">
    <property type="match status" value="1"/>
</dbReference>
<dbReference type="RefSeq" id="WP_051314284.1">
    <property type="nucleotide sequence ID" value="NZ_AUBJ02000001.1"/>
</dbReference>
<evidence type="ECO:0000313" key="4">
    <source>
        <dbReference type="Proteomes" id="UP000791080"/>
    </source>
</evidence>
<reference evidence="3 4" key="1">
    <citation type="submission" date="2022-06" db="EMBL/GenBank/DDBJ databases">
        <title>Genomic Encyclopedia of Type Strains, Phase I: the one thousand microbial genomes (KMG-I) project.</title>
        <authorList>
            <person name="Kyrpides N."/>
        </authorList>
    </citation>
    <scope>NUCLEOTIDE SEQUENCE [LARGE SCALE GENOMIC DNA]</scope>
    <source>
        <strain evidence="3 4">DSM 43889</strain>
    </source>
</reference>